<dbReference type="InterPro" id="IPR017871">
    <property type="entry name" value="ABC_transporter-like_CS"/>
</dbReference>
<dbReference type="InterPro" id="IPR003593">
    <property type="entry name" value="AAA+_ATPase"/>
</dbReference>
<dbReference type="STRING" id="272557.APE_1255.1"/>
<dbReference type="KEGG" id="ape:APE_1255.1"/>
<dbReference type="PANTHER" id="PTHR43613:SF1">
    <property type="entry name" value="ABC TRANSPORTER, ATP-BINDING PROTEIN"/>
    <property type="match status" value="1"/>
</dbReference>
<dbReference type="InterPro" id="IPR027417">
    <property type="entry name" value="P-loop_NTPase"/>
</dbReference>
<keyword evidence="5" id="KW-1185">Reference proteome</keyword>
<keyword evidence="1" id="KW-0547">Nucleotide-binding</keyword>
<evidence type="ECO:0000256" key="1">
    <source>
        <dbReference type="ARBA" id="ARBA00022741"/>
    </source>
</evidence>
<dbReference type="Gene3D" id="3.40.50.300">
    <property type="entry name" value="P-loop containing nucleotide triphosphate hydrolases"/>
    <property type="match status" value="1"/>
</dbReference>
<dbReference type="RefSeq" id="WP_010866260.1">
    <property type="nucleotide sequence ID" value="NC_000854.2"/>
</dbReference>
<dbReference type="SUPFAM" id="SSF52540">
    <property type="entry name" value="P-loop containing nucleoside triphosphate hydrolases"/>
    <property type="match status" value="1"/>
</dbReference>
<dbReference type="Pfam" id="PF00005">
    <property type="entry name" value="ABC_tran"/>
    <property type="match status" value="1"/>
</dbReference>
<dbReference type="eggNOG" id="arCOG00194">
    <property type="taxonomic scope" value="Archaea"/>
</dbReference>
<dbReference type="AlphaFoldDB" id="Q9YCK2"/>
<dbReference type="GO" id="GO:0005524">
    <property type="term" value="F:ATP binding"/>
    <property type="evidence" value="ECO:0007669"/>
    <property type="project" value="UniProtKB-KW"/>
</dbReference>
<organism evidence="4 5">
    <name type="scientific">Aeropyrum pernix (strain ATCC 700893 / DSM 11879 / JCM 9820 / NBRC 100138 / K1)</name>
    <dbReference type="NCBI Taxonomy" id="272557"/>
    <lineage>
        <taxon>Archaea</taxon>
        <taxon>Thermoproteota</taxon>
        <taxon>Thermoprotei</taxon>
        <taxon>Desulfurococcales</taxon>
        <taxon>Desulfurococcaceae</taxon>
        <taxon>Aeropyrum</taxon>
    </lineage>
</organism>
<dbReference type="PROSITE" id="PS50893">
    <property type="entry name" value="ABC_TRANSPORTER_2"/>
    <property type="match status" value="1"/>
</dbReference>
<dbReference type="PATRIC" id="fig|272557.25.peg.863"/>
<name>Q9YCK2_AERPE</name>
<dbReference type="GO" id="GO:0016887">
    <property type="term" value="F:ATP hydrolysis activity"/>
    <property type="evidence" value="ECO:0007669"/>
    <property type="project" value="InterPro"/>
</dbReference>
<evidence type="ECO:0000259" key="3">
    <source>
        <dbReference type="PROSITE" id="PS50893"/>
    </source>
</evidence>
<dbReference type="CDD" id="cd03230">
    <property type="entry name" value="ABC_DR_subfamily_A"/>
    <property type="match status" value="1"/>
</dbReference>
<dbReference type="SMART" id="SM00382">
    <property type="entry name" value="AAA"/>
    <property type="match status" value="1"/>
</dbReference>
<reference evidence="4 5" key="1">
    <citation type="journal article" date="1999" name="DNA Res.">
        <title>Complete genome sequence of an aerobic hyper-thermophilic crenarchaeon, Aeropyrum pernix K1.</title>
        <authorList>
            <person name="Kawarabayasi Y."/>
            <person name="Hino Y."/>
            <person name="Horikawa H."/>
            <person name="Yamazaki S."/>
            <person name="Haikawa Y."/>
            <person name="Jin-no K."/>
            <person name="Takahashi M."/>
            <person name="Sekine M."/>
            <person name="Baba S."/>
            <person name="Ankai A."/>
            <person name="Kosugi H."/>
            <person name="Hosoyama A."/>
            <person name="Fukui S."/>
            <person name="Nagai Y."/>
            <person name="Nishijima K."/>
            <person name="Nakazawa H."/>
            <person name="Takamiya M."/>
            <person name="Masuda S."/>
            <person name="Funahashi T."/>
            <person name="Tanaka T."/>
            <person name="Kudoh Y."/>
            <person name="Yamazaki J."/>
            <person name="Kushida N."/>
            <person name="Oguchi A."/>
            <person name="Aoki K."/>
            <person name="Kubota K."/>
            <person name="Nakamura Y."/>
            <person name="Nomura N."/>
            <person name="Sako Y."/>
            <person name="Kikuchi H."/>
        </authorList>
    </citation>
    <scope>NUCLEOTIDE SEQUENCE [LARGE SCALE GENOMIC DNA]</scope>
    <source>
        <strain evidence="5">ATCC 700893 / DSM 11879 / JCM 9820 / NBRC 100138 / K1</strain>
    </source>
</reference>
<proteinExistence type="predicted"/>
<accession>Q9YCK2</accession>
<dbReference type="InterPro" id="IPR003439">
    <property type="entry name" value="ABC_transporter-like_ATP-bd"/>
</dbReference>
<dbReference type="EMBL" id="BA000002">
    <property type="protein sequence ID" value="BAA80245.2"/>
    <property type="molecule type" value="Genomic_DNA"/>
</dbReference>
<evidence type="ECO:0000256" key="2">
    <source>
        <dbReference type="ARBA" id="ARBA00022840"/>
    </source>
</evidence>
<dbReference type="PIR" id="G72598">
    <property type="entry name" value="G72598"/>
</dbReference>
<keyword evidence="2" id="KW-0067">ATP-binding</keyword>
<gene>
    <name evidence="4" type="ordered locus">APE_1255.1</name>
</gene>
<evidence type="ECO:0000313" key="4">
    <source>
        <dbReference type="EMBL" id="BAA80245.2"/>
    </source>
</evidence>
<dbReference type="GeneID" id="1445898"/>
<sequence>MGGAGQPAVEAEGVWKRLGGRWVLKDVSLTVPRGSVYGVVGPNGAGKTTLFRTLLGLYRADRGRVALLGEPVERAGGSLFRRVAYLPEDGEPYRNMTGHEFLRLYASIYGVEDLEGYLEEASRLSGLGGRLGERVRSYSKGMRRRLLVAAMLALKPSLAVLDEPTAGLDPVYSVGIRRLLKEYSERHGVTVLLSSHNMYEVESVCSEITMISSGRIVYSGSPGEAVRRTGASSLEEAYVALVTGGGGES</sequence>
<dbReference type="PROSITE" id="PS00211">
    <property type="entry name" value="ABC_TRANSPORTER_1"/>
    <property type="match status" value="1"/>
</dbReference>
<feature type="domain" description="ABC transporter" evidence="3">
    <location>
        <begin position="9"/>
        <end position="238"/>
    </location>
</feature>
<dbReference type="PANTHER" id="PTHR43613">
    <property type="entry name" value="ABC TRANSPORTER, ATP-BINDING PROTEIN"/>
    <property type="match status" value="1"/>
</dbReference>
<dbReference type="EnsemblBacteria" id="BAA80245">
    <property type="protein sequence ID" value="BAA80245"/>
    <property type="gene ID" value="APE_1255.1"/>
</dbReference>
<dbReference type="Proteomes" id="UP000002518">
    <property type="component" value="Chromosome"/>
</dbReference>
<protein>
    <recommendedName>
        <fullName evidence="3">ABC transporter domain-containing protein</fullName>
    </recommendedName>
</protein>
<evidence type="ECO:0000313" key="5">
    <source>
        <dbReference type="Proteomes" id="UP000002518"/>
    </source>
</evidence>